<dbReference type="PANTHER" id="PTHR11608">
    <property type="entry name" value="BIFUNCTIONAL PROTEIN PYRR"/>
    <property type="match status" value="1"/>
</dbReference>
<dbReference type="InterPro" id="IPR000836">
    <property type="entry name" value="PRTase_dom"/>
</dbReference>
<comment type="caution">
    <text evidence="2">The sequence shown here is derived from an EMBL/GenBank/DDBJ whole genome shotgun (WGS) entry which is preliminary data.</text>
</comment>
<dbReference type="Proteomes" id="UP000563094">
    <property type="component" value="Unassembled WGS sequence"/>
</dbReference>
<keyword evidence="3" id="KW-1185">Reference proteome</keyword>
<evidence type="ECO:0000259" key="1">
    <source>
        <dbReference type="Pfam" id="PF00156"/>
    </source>
</evidence>
<evidence type="ECO:0000313" key="2">
    <source>
        <dbReference type="EMBL" id="MBA9076870.1"/>
    </source>
</evidence>
<dbReference type="GO" id="GO:0004845">
    <property type="term" value="F:uracil phosphoribosyltransferase activity"/>
    <property type="evidence" value="ECO:0007669"/>
    <property type="project" value="UniProtKB-EC"/>
</dbReference>
<dbReference type="SUPFAM" id="SSF53271">
    <property type="entry name" value="PRTase-like"/>
    <property type="match status" value="1"/>
</dbReference>
<evidence type="ECO:0000313" key="3">
    <source>
        <dbReference type="Proteomes" id="UP000563094"/>
    </source>
</evidence>
<dbReference type="Gene3D" id="3.40.50.2020">
    <property type="match status" value="1"/>
</dbReference>
<protein>
    <submittedName>
        <fullName evidence="2">Pyrimidine operon attenuation protein/uracil phosphoribosyltransferase</fullName>
        <ecNumber evidence="2">2.4.2.9</ecNumber>
    </submittedName>
</protein>
<sequence>MCKYFKDTPPEGVQVGGFADYFPKFAGKQHLTMVFTKESLILDHQQILQKIKRMAFEIYEQNFGETRLVLAGIHENGYLLAQLLEQELRAISALELSLLEVTLHKTEPLAHDIHIQPLPDSLKDTAVVLVDDVLNTGKTLAYTLRAFLDKDCRKLEIATLINRHHTLYPITATYTGYSLATTLREHIRVIYREQEWNAYLI</sequence>
<dbReference type="InterPro" id="IPR029057">
    <property type="entry name" value="PRTase-like"/>
</dbReference>
<dbReference type="AlphaFoldDB" id="A0A839GEJ0"/>
<feature type="domain" description="Phosphoribosyltransferase" evidence="1">
    <location>
        <begin position="41"/>
        <end position="176"/>
    </location>
</feature>
<keyword evidence="2" id="KW-0328">Glycosyltransferase</keyword>
<organism evidence="2 3">
    <name type="scientific">Rufibacter quisquiliarum</name>
    <dbReference type="NCBI Taxonomy" id="1549639"/>
    <lineage>
        <taxon>Bacteria</taxon>
        <taxon>Pseudomonadati</taxon>
        <taxon>Bacteroidota</taxon>
        <taxon>Cytophagia</taxon>
        <taxon>Cytophagales</taxon>
        <taxon>Hymenobacteraceae</taxon>
        <taxon>Rufibacter</taxon>
    </lineage>
</organism>
<accession>A0A839GEJ0</accession>
<reference evidence="2 3" key="1">
    <citation type="submission" date="2020-08" db="EMBL/GenBank/DDBJ databases">
        <title>Genomic Encyclopedia of Type Strains, Phase IV (KMG-IV): sequencing the most valuable type-strain genomes for metagenomic binning, comparative biology and taxonomic classification.</title>
        <authorList>
            <person name="Goeker M."/>
        </authorList>
    </citation>
    <scope>NUCLEOTIDE SEQUENCE [LARGE SCALE GENOMIC DNA]</scope>
    <source>
        <strain evidence="2 3">DSM 29854</strain>
    </source>
</reference>
<keyword evidence="2" id="KW-0808">Transferase</keyword>
<dbReference type="RefSeq" id="WP_246386752.1">
    <property type="nucleotide sequence ID" value="NZ_JACJIQ010000005.1"/>
</dbReference>
<dbReference type="Pfam" id="PF00156">
    <property type="entry name" value="Pribosyltran"/>
    <property type="match status" value="1"/>
</dbReference>
<dbReference type="EC" id="2.4.2.9" evidence="2"/>
<proteinExistence type="predicted"/>
<dbReference type="EMBL" id="JACJIQ010000005">
    <property type="protein sequence ID" value="MBA9076870.1"/>
    <property type="molecule type" value="Genomic_DNA"/>
</dbReference>
<dbReference type="InterPro" id="IPR050137">
    <property type="entry name" value="PyrR_bifunctional"/>
</dbReference>
<gene>
    <name evidence="2" type="ORF">FHS90_001578</name>
</gene>
<dbReference type="PANTHER" id="PTHR11608:SF0">
    <property type="entry name" value="BIFUNCTIONAL PROTEIN PYRR"/>
    <property type="match status" value="1"/>
</dbReference>
<name>A0A839GEJ0_9BACT</name>
<dbReference type="CDD" id="cd06223">
    <property type="entry name" value="PRTases_typeI"/>
    <property type="match status" value="1"/>
</dbReference>